<evidence type="ECO:0000313" key="2">
    <source>
        <dbReference type="EMBL" id="MDH7890362.1"/>
    </source>
</evidence>
<dbReference type="SUPFAM" id="SSF143100">
    <property type="entry name" value="TTHA1013/TTHA0281-like"/>
    <property type="match status" value="1"/>
</dbReference>
<name>A0AA43T4Q4_9BIFI</name>
<dbReference type="Pfam" id="PF15919">
    <property type="entry name" value="HicB_lk_antitox"/>
    <property type="match status" value="1"/>
</dbReference>
<dbReference type="InterPro" id="IPR035069">
    <property type="entry name" value="TTHA1013/TTHA0281-like"/>
</dbReference>
<dbReference type="AlphaFoldDB" id="A0AA43T4Q4"/>
<proteinExistence type="predicted"/>
<evidence type="ECO:0000313" key="3">
    <source>
        <dbReference type="Proteomes" id="UP001161916"/>
    </source>
</evidence>
<protein>
    <submittedName>
        <fullName evidence="2">Type II toxin-antitoxin system HicB family antitoxin</fullName>
    </submittedName>
</protein>
<dbReference type="Proteomes" id="UP001161916">
    <property type="component" value="Unassembled WGS sequence"/>
</dbReference>
<sequence length="138" mass="14661">MRLAYPIILSPFEDGSGGYTVEVPDLPGCVTEGRDLADALLMAEDAASGWVLTELEEGSPAPKASKLSGIRTESSDQLVSMVALDMDSYAAKYGSKAVRKNVTIPAWLDTWAESAGINYSGALRDALETKYADQVQAA</sequence>
<dbReference type="EMBL" id="JAOPMH010000007">
    <property type="protein sequence ID" value="MDH7890362.1"/>
    <property type="molecule type" value="Genomic_DNA"/>
</dbReference>
<organism evidence="2 3">
    <name type="scientific">Bifidobacterium catenulatum subsp. kashiwanohense</name>
    <dbReference type="NCBI Taxonomy" id="630129"/>
    <lineage>
        <taxon>Bacteria</taxon>
        <taxon>Bacillati</taxon>
        <taxon>Actinomycetota</taxon>
        <taxon>Actinomycetes</taxon>
        <taxon>Bifidobacteriales</taxon>
        <taxon>Bifidobacteriaceae</taxon>
        <taxon>Bifidobacterium</taxon>
    </lineage>
</organism>
<reference evidence="2" key="2">
    <citation type="journal article" date="2023" name="Gut Microbes">
        <title>Characterization of Bifidobacterium kashiwanohense that utilizes both milk- and plant-derived oligosaccharides.</title>
        <authorList>
            <person name="Orihara K."/>
            <person name="Yahagi K."/>
            <person name="Saito Y."/>
            <person name="Watanabe Y."/>
            <person name="Sasai T."/>
            <person name="Hara T."/>
            <person name="Tsukuda N."/>
            <person name="Oki K."/>
            <person name="Fujimoto J."/>
            <person name="Matsuki T."/>
        </authorList>
    </citation>
    <scope>NUCLEOTIDE SEQUENCE</scope>
    <source>
        <strain evidence="2">YIT 13062</strain>
    </source>
</reference>
<dbReference type="Gene3D" id="3.30.160.250">
    <property type="match status" value="1"/>
</dbReference>
<accession>A0AA43T4Q4</accession>
<reference evidence="2" key="1">
    <citation type="submission" date="2022-09" db="EMBL/GenBank/DDBJ databases">
        <authorList>
            <person name="Orihara K."/>
        </authorList>
    </citation>
    <scope>NUCLEOTIDE SEQUENCE</scope>
    <source>
        <strain evidence="2">YIT 13062</strain>
    </source>
</reference>
<feature type="domain" description="HicB-like antitoxin of toxin-antitoxin system" evidence="1">
    <location>
        <begin position="5"/>
        <end position="121"/>
    </location>
</feature>
<evidence type="ECO:0000259" key="1">
    <source>
        <dbReference type="Pfam" id="PF15919"/>
    </source>
</evidence>
<dbReference type="RefSeq" id="WP_281105898.1">
    <property type="nucleotide sequence ID" value="NZ_JAOPMH010000007.1"/>
</dbReference>
<comment type="caution">
    <text evidence="2">The sequence shown here is derived from an EMBL/GenBank/DDBJ whole genome shotgun (WGS) entry which is preliminary data.</text>
</comment>
<gene>
    <name evidence="2" type="ORF">OB951_07135</name>
</gene>
<dbReference type="InterPro" id="IPR031807">
    <property type="entry name" value="HicB-like"/>
</dbReference>